<reference evidence="2 3" key="1">
    <citation type="submission" date="2019-05" db="EMBL/GenBank/DDBJ databases">
        <title>Another draft genome of Portunus trituberculatus and its Hox gene families provides insights of decapod evolution.</title>
        <authorList>
            <person name="Jeong J.-H."/>
            <person name="Song I."/>
            <person name="Kim S."/>
            <person name="Choi T."/>
            <person name="Kim D."/>
            <person name="Ryu S."/>
            <person name="Kim W."/>
        </authorList>
    </citation>
    <scope>NUCLEOTIDE SEQUENCE [LARGE SCALE GENOMIC DNA]</scope>
    <source>
        <tissue evidence="2">Muscle</tissue>
    </source>
</reference>
<evidence type="ECO:0000313" key="2">
    <source>
        <dbReference type="EMBL" id="MPC57409.1"/>
    </source>
</evidence>
<sequence>MSSIIFHLTHTSRCSLCVSARLRCSVYVCVYTMRFQEEEEEEEEEEEVHEASEKQARRSNISFCSISSSLP</sequence>
<feature type="compositionally biased region" description="Acidic residues" evidence="1">
    <location>
        <begin position="38"/>
        <end position="48"/>
    </location>
</feature>
<organism evidence="2 3">
    <name type="scientific">Portunus trituberculatus</name>
    <name type="common">Swimming crab</name>
    <name type="synonym">Neptunus trituberculatus</name>
    <dbReference type="NCBI Taxonomy" id="210409"/>
    <lineage>
        <taxon>Eukaryota</taxon>
        <taxon>Metazoa</taxon>
        <taxon>Ecdysozoa</taxon>
        <taxon>Arthropoda</taxon>
        <taxon>Crustacea</taxon>
        <taxon>Multicrustacea</taxon>
        <taxon>Malacostraca</taxon>
        <taxon>Eumalacostraca</taxon>
        <taxon>Eucarida</taxon>
        <taxon>Decapoda</taxon>
        <taxon>Pleocyemata</taxon>
        <taxon>Brachyura</taxon>
        <taxon>Eubrachyura</taxon>
        <taxon>Portunoidea</taxon>
        <taxon>Portunidae</taxon>
        <taxon>Portuninae</taxon>
        <taxon>Portunus</taxon>
    </lineage>
</organism>
<comment type="caution">
    <text evidence="2">The sequence shown here is derived from an EMBL/GenBank/DDBJ whole genome shotgun (WGS) entry which is preliminary data.</text>
</comment>
<gene>
    <name evidence="2" type="ORF">E2C01_051388</name>
</gene>
<accession>A0A5B7GIS3</accession>
<name>A0A5B7GIS3_PORTR</name>
<proteinExistence type="predicted"/>
<dbReference type="AlphaFoldDB" id="A0A5B7GIS3"/>
<dbReference type="Proteomes" id="UP000324222">
    <property type="component" value="Unassembled WGS sequence"/>
</dbReference>
<dbReference type="EMBL" id="VSRR010014764">
    <property type="protein sequence ID" value="MPC57409.1"/>
    <property type="molecule type" value="Genomic_DNA"/>
</dbReference>
<protein>
    <submittedName>
        <fullName evidence="2">Uncharacterized protein</fullName>
    </submittedName>
</protein>
<feature type="region of interest" description="Disordered" evidence="1">
    <location>
        <begin position="38"/>
        <end position="58"/>
    </location>
</feature>
<evidence type="ECO:0000313" key="3">
    <source>
        <dbReference type="Proteomes" id="UP000324222"/>
    </source>
</evidence>
<evidence type="ECO:0000256" key="1">
    <source>
        <dbReference type="SAM" id="MobiDB-lite"/>
    </source>
</evidence>
<keyword evidence="3" id="KW-1185">Reference proteome</keyword>